<organism evidence="8 9">
    <name type="scientific">Microbacterium invictum</name>
    <dbReference type="NCBI Taxonomy" id="515415"/>
    <lineage>
        <taxon>Bacteria</taxon>
        <taxon>Bacillati</taxon>
        <taxon>Actinomycetota</taxon>
        <taxon>Actinomycetes</taxon>
        <taxon>Micrococcales</taxon>
        <taxon>Microbacteriaceae</taxon>
        <taxon>Microbacterium</taxon>
    </lineage>
</organism>
<name>A0ABZ0VE59_9MICO</name>
<dbReference type="PANTHER" id="PTHR43289">
    <property type="entry name" value="MITOGEN-ACTIVATED PROTEIN KINASE KINASE KINASE 20-RELATED"/>
    <property type="match status" value="1"/>
</dbReference>
<accession>A0ABZ0VE59</accession>
<dbReference type="InterPro" id="IPR008271">
    <property type="entry name" value="Ser/Thr_kinase_AS"/>
</dbReference>
<keyword evidence="3 8" id="KW-0418">Kinase</keyword>
<protein>
    <submittedName>
        <fullName evidence="8">Protein kinase</fullName>
    </submittedName>
</protein>
<dbReference type="SUPFAM" id="SSF56112">
    <property type="entry name" value="Protein kinase-like (PK-like)"/>
    <property type="match status" value="1"/>
</dbReference>
<dbReference type="InterPro" id="IPR017441">
    <property type="entry name" value="Protein_kinase_ATP_BS"/>
</dbReference>
<dbReference type="InterPro" id="IPR000719">
    <property type="entry name" value="Prot_kinase_dom"/>
</dbReference>
<keyword evidence="2 5" id="KW-0547">Nucleotide-binding</keyword>
<keyword evidence="9" id="KW-1185">Reference proteome</keyword>
<dbReference type="RefSeq" id="WP_322412021.1">
    <property type="nucleotide sequence ID" value="NZ_CP139779.1"/>
</dbReference>
<feature type="compositionally biased region" description="Low complexity" evidence="6">
    <location>
        <begin position="351"/>
        <end position="388"/>
    </location>
</feature>
<dbReference type="PROSITE" id="PS50011">
    <property type="entry name" value="PROTEIN_KINASE_DOM"/>
    <property type="match status" value="1"/>
</dbReference>
<dbReference type="Gene3D" id="3.30.200.20">
    <property type="entry name" value="Phosphorylase Kinase, domain 1"/>
    <property type="match status" value="1"/>
</dbReference>
<dbReference type="Proteomes" id="UP001324533">
    <property type="component" value="Chromosome"/>
</dbReference>
<proteinExistence type="predicted"/>
<dbReference type="PROSITE" id="PS00108">
    <property type="entry name" value="PROTEIN_KINASE_ST"/>
    <property type="match status" value="1"/>
</dbReference>
<evidence type="ECO:0000313" key="9">
    <source>
        <dbReference type="Proteomes" id="UP001324533"/>
    </source>
</evidence>
<evidence type="ECO:0000256" key="6">
    <source>
        <dbReference type="SAM" id="MobiDB-lite"/>
    </source>
</evidence>
<feature type="compositionally biased region" description="Basic and acidic residues" evidence="6">
    <location>
        <begin position="401"/>
        <end position="429"/>
    </location>
</feature>
<dbReference type="Gene3D" id="1.10.510.10">
    <property type="entry name" value="Transferase(Phosphotransferase) domain 1"/>
    <property type="match status" value="1"/>
</dbReference>
<evidence type="ECO:0000256" key="1">
    <source>
        <dbReference type="ARBA" id="ARBA00022679"/>
    </source>
</evidence>
<evidence type="ECO:0000256" key="5">
    <source>
        <dbReference type="PROSITE-ProRule" id="PRU10141"/>
    </source>
</evidence>
<evidence type="ECO:0000313" key="8">
    <source>
        <dbReference type="EMBL" id="WQB71908.1"/>
    </source>
</evidence>
<evidence type="ECO:0000256" key="2">
    <source>
        <dbReference type="ARBA" id="ARBA00022741"/>
    </source>
</evidence>
<keyword evidence="1" id="KW-0808">Transferase</keyword>
<dbReference type="PANTHER" id="PTHR43289:SF34">
    <property type="entry name" value="SERINE_THREONINE-PROTEIN KINASE YBDM-RELATED"/>
    <property type="match status" value="1"/>
</dbReference>
<evidence type="ECO:0000256" key="4">
    <source>
        <dbReference type="ARBA" id="ARBA00022840"/>
    </source>
</evidence>
<dbReference type="GO" id="GO:0016301">
    <property type="term" value="F:kinase activity"/>
    <property type="evidence" value="ECO:0007669"/>
    <property type="project" value="UniProtKB-KW"/>
</dbReference>
<dbReference type="CDD" id="cd14014">
    <property type="entry name" value="STKc_PknB_like"/>
    <property type="match status" value="1"/>
</dbReference>
<evidence type="ECO:0000256" key="3">
    <source>
        <dbReference type="ARBA" id="ARBA00022777"/>
    </source>
</evidence>
<dbReference type="PROSITE" id="PS00107">
    <property type="entry name" value="PROTEIN_KINASE_ATP"/>
    <property type="match status" value="1"/>
</dbReference>
<feature type="domain" description="Protein kinase" evidence="7">
    <location>
        <begin position="16"/>
        <end position="275"/>
    </location>
</feature>
<dbReference type="Pfam" id="PF00069">
    <property type="entry name" value="Pkinase"/>
    <property type="match status" value="1"/>
</dbReference>
<sequence length="437" mass="44883">MPPTPTPPEPLLDDRYRLGALIGEGGMARVYRADDVLLGRTVAVKLLRPGVEGSASPERARAEVAALAALSHPGLVMLLDARLEPGKPEYLVMEFVDGRTLAAALSSGPLPATEVAALAAELAEALHVVHAAGVVHRDLKPANILVTPSPLPHRLFRAKLADFGIAYLLDSARITTPGMVIGTASYLAPEQVRGDDPAPPADVYALGLVLIEALTGRRAFPASSAAEAALARLGGPPRIPDDIAPGWRALLARMTDLEPGSRPTALEVAVAAADLSGATPVEMPTAVLPPAMLPADPASGDEPTAVLAPAAPAARRPGSGRRRLPLLWGSVAAGAAVILALGTWAAVSAGTAEPAPAPAPTSTQPVTDEPADSPAPATTPTDPGVAPAVEQPAGPAPADEEAQREAEKAQRESEKEAEKAQREAEREAERGDDDEDG</sequence>
<feature type="region of interest" description="Disordered" evidence="6">
    <location>
        <begin position="351"/>
        <end position="437"/>
    </location>
</feature>
<evidence type="ECO:0000259" key="7">
    <source>
        <dbReference type="PROSITE" id="PS50011"/>
    </source>
</evidence>
<reference evidence="8 9" key="1">
    <citation type="submission" date="2023-06" db="EMBL/GenBank/DDBJ databases">
        <title>Rock-solubilizing bacteria, Microbacterium invictum, promotes re-establishment of vegetation in rocky wasteland by accelerating rock bio-weathering and reshaping soil bacterial community.</title>
        <authorList>
            <person name="Liu C."/>
        </authorList>
    </citation>
    <scope>NUCLEOTIDE SEQUENCE [LARGE SCALE GENOMIC DNA]</scope>
    <source>
        <strain evidence="8 9">X-18</strain>
    </source>
</reference>
<dbReference type="EMBL" id="CP139779">
    <property type="protein sequence ID" value="WQB71908.1"/>
    <property type="molecule type" value="Genomic_DNA"/>
</dbReference>
<gene>
    <name evidence="8" type="ORF">T9R20_08180</name>
</gene>
<feature type="binding site" evidence="5">
    <location>
        <position position="45"/>
    </location>
    <ligand>
        <name>ATP</name>
        <dbReference type="ChEBI" id="CHEBI:30616"/>
    </ligand>
</feature>
<dbReference type="SMART" id="SM00220">
    <property type="entry name" value="S_TKc"/>
    <property type="match status" value="1"/>
</dbReference>
<keyword evidence="4 5" id="KW-0067">ATP-binding</keyword>
<dbReference type="InterPro" id="IPR011009">
    <property type="entry name" value="Kinase-like_dom_sf"/>
</dbReference>